<evidence type="ECO:0000259" key="1">
    <source>
        <dbReference type="Pfam" id="PF00534"/>
    </source>
</evidence>
<keyword evidence="4" id="KW-1185">Reference proteome</keyword>
<dbReference type="GO" id="GO:0016757">
    <property type="term" value="F:glycosyltransferase activity"/>
    <property type="evidence" value="ECO:0007669"/>
    <property type="project" value="UniProtKB-KW"/>
</dbReference>
<dbReference type="PANTHER" id="PTHR12526:SF636">
    <property type="entry name" value="BLL3647 PROTEIN"/>
    <property type="match status" value="1"/>
</dbReference>
<protein>
    <submittedName>
        <fullName evidence="3">GDP-mannose-dependent alpha-(1-2)-phosphatidylinositol mannosyltransferase</fullName>
    </submittedName>
</protein>
<dbReference type="Pfam" id="PF00534">
    <property type="entry name" value="Glycos_transf_1"/>
    <property type="match status" value="1"/>
</dbReference>
<dbReference type="OrthoDB" id="9775208at2"/>
<feature type="domain" description="Glycosyl transferase family 1" evidence="1">
    <location>
        <begin position="208"/>
        <end position="370"/>
    </location>
</feature>
<evidence type="ECO:0000313" key="4">
    <source>
        <dbReference type="Proteomes" id="UP000318017"/>
    </source>
</evidence>
<reference evidence="3 4" key="1">
    <citation type="submission" date="2019-02" db="EMBL/GenBank/DDBJ databases">
        <title>Deep-cultivation of Planctomycetes and their phenomic and genomic characterization uncovers novel biology.</title>
        <authorList>
            <person name="Wiegand S."/>
            <person name="Jogler M."/>
            <person name="Boedeker C."/>
            <person name="Pinto D."/>
            <person name="Vollmers J."/>
            <person name="Rivas-Marin E."/>
            <person name="Kohn T."/>
            <person name="Peeters S.H."/>
            <person name="Heuer A."/>
            <person name="Rast P."/>
            <person name="Oberbeckmann S."/>
            <person name="Bunk B."/>
            <person name="Jeske O."/>
            <person name="Meyerdierks A."/>
            <person name="Storesund J.E."/>
            <person name="Kallscheuer N."/>
            <person name="Luecker S."/>
            <person name="Lage O.M."/>
            <person name="Pohl T."/>
            <person name="Merkel B.J."/>
            <person name="Hornburger P."/>
            <person name="Mueller R.-W."/>
            <person name="Bruemmer F."/>
            <person name="Labrenz M."/>
            <person name="Spormann A.M."/>
            <person name="Op den Camp H."/>
            <person name="Overmann J."/>
            <person name="Amann R."/>
            <person name="Jetten M.S.M."/>
            <person name="Mascher T."/>
            <person name="Medema M.H."/>
            <person name="Devos D.P."/>
            <person name="Kaster A.-K."/>
            <person name="Ovreas L."/>
            <person name="Rohde M."/>
            <person name="Galperin M.Y."/>
            <person name="Jogler C."/>
        </authorList>
    </citation>
    <scope>NUCLEOTIDE SEQUENCE [LARGE SCALE GENOMIC DNA]</scope>
    <source>
        <strain evidence="3 4">Q31a</strain>
    </source>
</reference>
<dbReference type="KEGG" id="ahel:Q31a_34060"/>
<dbReference type="SUPFAM" id="SSF53756">
    <property type="entry name" value="UDP-Glycosyltransferase/glycogen phosphorylase"/>
    <property type="match status" value="1"/>
</dbReference>
<dbReference type="PANTHER" id="PTHR12526">
    <property type="entry name" value="GLYCOSYLTRANSFERASE"/>
    <property type="match status" value="1"/>
</dbReference>
<name>A0A518G909_9BACT</name>
<keyword evidence="3" id="KW-0808">Transferase</keyword>
<dbReference type="RefSeq" id="WP_145079693.1">
    <property type="nucleotide sequence ID" value="NZ_CP036298.1"/>
</dbReference>
<accession>A0A518G909</accession>
<proteinExistence type="predicted"/>
<evidence type="ECO:0000259" key="2">
    <source>
        <dbReference type="Pfam" id="PF13439"/>
    </source>
</evidence>
<keyword evidence="3" id="KW-0328">Glycosyltransferase</keyword>
<feature type="domain" description="Glycosyltransferase subfamily 4-like N-terminal" evidence="2">
    <location>
        <begin position="44"/>
        <end position="199"/>
    </location>
</feature>
<dbReference type="InterPro" id="IPR028098">
    <property type="entry name" value="Glyco_trans_4-like_N"/>
</dbReference>
<dbReference type="Pfam" id="PF13439">
    <property type="entry name" value="Glyco_transf_4"/>
    <property type="match status" value="1"/>
</dbReference>
<gene>
    <name evidence="3" type="primary">pimA_2</name>
    <name evidence="3" type="ORF">Q31a_34060</name>
</gene>
<dbReference type="AlphaFoldDB" id="A0A518G909"/>
<organism evidence="3 4">
    <name type="scientific">Aureliella helgolandensis</name>
    <dbReference type="NCBI Taxonomy" id="2527968"/>
    <lineage>
        <taxon>Bacteria</taxon>
        <taxon>Pseudomonadati</taxon>
        <taxon>Planctomycetota</taxon>
        <taxon>Planctomycetia</taxon>
        <taxon>Pirellulales</taxon>
        <taxon>Pirellulaceae</taxon>
        <taxon>Aureliella</taxon>
    </lineage>
</organism>
<evidence type="ECO:0000313" key="3">
    <source>
        <dbReference type="EMBL" id="QDV25084.1"/>
    </source>
</evidence>
<dbReference type="InterPro" id="IPR001296">
    <property type="entry name" value="Glyco_trans_1"/>
</dbReference>
<dbReference type="EMBL" id="CP036298">
    <property type="protein sequence ID" value="QDV25084.1"/>
    <property type="molecule type" value="Genomic_DNA"/>
</dbReference>
<dbReference type="Proteomes" id="UP000318017">
    <property type="component" value="Chromosome"/>
</dbReference>
<dbReference type="Gene3D" id="3.40.50.2000">
    <property type="entry name" value="Glycogen Phosphorylase B"/>
    <property type="match status" value="2"/>
</dbReference>
<sequence length="402" mass="45000">MSISQTSSSSFATPALALPQVAPQQNPAERVCRVLHIINGEHFSGAERVQQLLGKRLGQFGVESHFACIKPGKFSEHCQLRRNQVSDFPMRGRWDMQVVKDLSAKVEQEQFDLLHAHTPRSAMIAALVARQTQLPWIYHVHSPTSRDSLRGIINRVNYWLERYAIRSCSQLITVSKSLRREMLKCGVPRQRLTVVPNGVPAIEPIVPSQRLQSKSWKIGLIALMRPRKGIEVALDAIHRLKAKRLPIQLELIGGFETSAYESEILNKIEALELSEHVRWTGFTNDIPTAIRGLDALLLPSLFGEGMPMVVLEALAAGVPVVATRVEGTPEVIRDGVEGFLGEPRDAVSIGNKLEQLVSDRNRWATMSQQALARHRQCFSDENMARRVARVYRKVLAQSKPPS</sequence>